<evidence type="ECO:0000313" key="3">
    <source>
        <dbReference type="Proteomes" id="UP000826656"/>
    </source>
</evidence>
<gene>
    <name evidence="2" type="ORF">KY290_010431</name>
</gene>
<accession>A0ABQ7VZY3</accession>
<sequence length="83" mass="9546">MTIMVDKNSQTDKELCDIREVMNQPGLKGKDKEAGRAESSTDKACSRKLQQDTRAKENHKHCNFITVFSRLDFPKFSGQELRK</sequence>
<keyword evidence="3" id="KW-1185">Reference proteome</keyword>
<comment type="caution">
    <text evidence="2">The sequence shown here is derived from an EMBL/GenBank/DDBJ whole genome shotgun (WGS) entry which is preliminary data.</text>
</comment>
<organism evidence="2 3">
    <name type="scientific">Solanum tuberosum</name>
    <name type="common">Potato</name>
    <dbReference type="NCBI Taxonomy" id="4113"/>
    <lineage>
        <taxon>Eukaryota</taxon>
        <taxon>Viridiplantae</taxon>
        <taxon>Streptophyta</taxon>
        <taxon>Embryophyta</taxon>
        <taxon>Tracheophyta</taxon>
        <taxon>Spermatophyta</taxon>
        <taxon>Magnoliopsida</taxon>
        <taxon>eudicotyledons</taxon>
        <taxon>Gunneridae</taxon>
        <taxon>Pentapetalae</taxon>
        <taxon>asterids</taxon>
        <taxon>lamiids</taxon>
        <taxon>Solanales</taxon>
        <taxon>Solanaceae</taxon>
        <taxon>Solanoideae</taxon>
        <taxon>Solaneae</taxon>
        <taxon>Solanum</taxon>
    </lineage>
</organism>
<reference evidence="2 3" key="1">
    <citation type="journal article" date="2021" name="bioRxiv">
        <title>Chromosome-scale and haplotype-resolved genome assembly of a tetraploid potato cultivar.</title>
        <authorList>
            <person name="Sun H."/>
            <person name="Jiao W.-B."/>
            <person name="Krause K."/>
            <person name="Campoy J.A."/>
            <person name="Goel M."/>
            <person name="Folz-Donahue K."/>
            <person name="Kukat C."/>
            <person name="Huettel B."/>
            <person name="Schneeberger K."/>
        </authorList>
    </citation>
    <scope>NUCLEOTIDE SEQUENCE [LARGE SCALE GENOMIC DNA]</scope>
    <source>
        <strain evidence="2">SolTubOtavaFocal</strain>
        <tissue evidence="2">Leaves</tissue>
    </source>
</reference>
<evidence type="ECO:0000313" key="2">
    <source>
        <dbReference type="EMBL" id="KAH0773294.1"/>
    </source>
</evidence>
<dbReference type="EMBL" id="JAIVGD010000005">
    <property type="protein sequence ID" value="KAH0773294.1"/>
    <property type="molecule type" value="Genomic_DNA"/>
</dbReference>
<proteinExistence type="predicted"/>
<feature type="region of interest" description="Disordered" evidence="1">
    <location>
        <begin position="22"/>
        <end position="53"/>
    </location>
</feature>
<evidence type="ECO:0000256" key="1">
    <source>
        <dbReference type="SAM" id="MobiDB-lite"/>
    </source>
</evidence>
<dbReference type="Proteomes" id="UP000826656">
    <property type="component" value="Unassembled WGS sequence"/>
</dbReference>
<feature type="compositionally biased region" description="Basic and acidic residues" evidence="1">
    <location>
        <begin position="28"/>
        <end position="53"/>
    </location>
</feature>
<name>A0ABQ7VZY3_SOLTU</name>
<protein>
    <submittedName>
        <fullName evidence="2">Uncharacterized protein</fullName>
    </submittedName>
</protein>